<dbReference type="Proteomes" id="UP000483820">
    <property type="component" value="Chromosome V"/>
</dbReference>
<dbReference type="AlphaFoldDB" id="A0A6A5G8D8"/>
<keyword evidence="1" id="KW-0175">Coiled coil</keyword>
<gene>
    <name evidence="3" type="ORF">GCK72_017395</name>
</gene>
<evidence type="ECO:0000313" key="4">
    <source>
        <dbReference type="Proteomes" id="UP000483820"/>
    </source>
</evidence>
<protein>
    <submittedName>
        <fullName evidence="3">Uncharacterized protein</fullName>
    </submittedName>
</protein>
<dbReference type="CTD" id="78776552"/>
<dbReference type="RefSeq" id="XP_053580980.1">
    <property type="nucleotide sequence ID" value="XM_053732067.1"/>
</dbReference>
<dbReference type="KEGG" id="crq:GCK72_017395"/>
<sequence length="232" mass="27989">MTRRANDLMEAIFSKRDECEAMREKWMTEKQKLEAKERDFATLMTHAESLEKQKNDISDILQKMEESSSKKDSEIESYRNEREAQLKKTDERKQEFEECGRKEELRIHAETKQLLEQSKQQERALEDWNIELENERRTLQDEAVRIRCKYVEAKKRIEKGIDERKELETMIRLRNAAYDKKREDLKFKSDLAQYLKSEQVKLKRRIRELEDGQQGAVLRRSKRQRIGIEDSE</sequence>
<comment type="caution">
    <text evidence="3">The sequence shown here is derived from an EMBL/GenBank/DDBJ whole genome shotgun (WGS) entry which is preliminary data.</text>
</comment>
<proteinExistence type="predicted"/>
<feature type="region of interest" description="Disordered" evidence="2">
    <location>
        <begin position="47"/>
        <end position="102"/>
    </location>
</feature>
<accession>A0A6A5G8D8</accession>
<name>A0A6A5G8D8_CAERE</name>
<reference evidence="3 4" key="1">
    <citation type="submission" date="2019-12" db="EMBL/GenBank/DDBJ databases">
        <title>Chromosome-level assembly of the Caenorhabditis remanei genome.</title>
        <authorList>
            <person name="Teterina A.A."/>
            <person name="Willis J.H."/>
            <person name="Phillips P.C."/>
        </authorList>
    </citation>
    <scope>NUCLEOTIDE SEQUENCE [LARGE SCALE GENOMIC DNA]</scope>
    <source>
        <strain evidence="3 4">PX506</strain>
        <tissue evidence="3">Whole organism</tissue>
    </source>
</reference>
<evidence type="ECO:0000313" key="3">
    <source>
        <dbReference type="EMBL" id="KAF1750844.1"/>
    </source>
</evidence>
<evidence type="ECO:0000256" key="2">
    <source>
        <dbReference type="SAM" id="MobiDB-lite"/>
    </source>
</evidence>
<feature type="compositionally biased region" description="Basic and acidic residues" evidence="2">
    <location>
        <begin position="48"/>
        <end position="102"/>
    </location>
</feature>
<feature type="coiled-coil region" evidence="1">
    <location>
        <begin position="111"/>
        <end position="170"/>
    </location>
</feature>
<organism evidence="3 4">
    <name type="scientific">Caenorhabditis remanei</name>
    <name type="common">Caenorhabditis vulgaris</name>
    <dbReference type="NCBI Taxonomy" id="31234"/>
    <lineage>
        <taxon>Eukaryota</taxon>
        <taxon>Metazoa</taxon>
        <taxon>Ecdysozoa</taxon>
        <taxon>Nematoda</taxon>
        <taxon>Chromadorea</taxon>
        <taxon>Rhabditida</taxon>
        <taxon>Rhabditina</taxon>
        <taxon>Rhabditomorpha</taxon>
        <taxon>Rhabditoidea</taxon>
        <taxon>Rhabditidae</taxon>
        <taxon>Peloderinae</taxon>
        <taxon>Caenorhabditis</taxon>
    </lineage>
</organism>
<dbReference type="EMBL" id="WUAV01000005">
    <property type="protein sequence ID" value="KAF1750844.1"/>
    <property type="molecule type" value="Genomic_DNA"/>
</dbReference>
<dbReference type="GeneID" id="78776552"/>
<evidence type="ECO:0000256" key="1">
    <source>
        <dbReference type="SAM" id="Coils"/>
    </source>
</evidence>